<keyword evidence="11" id="KW-1185">Reference proteome</keyword>
<feature type="transmembrane region" description="Helical" evidence="8">
    <location>
        <begin position="245"/>
        <end position="263"/>
    </location>
</feature>
<evidence type="ECO:0000256" key="4">
    <source>
        <dbReference type="ARBA" id="ARBA00022475"/>
    </source>
</evidence>
<keyword evidence="3" id="KW-0813">Transport</keyword>
<evidence type="ECO:0000256" key="8">
    <source>
        <dbReference type="SAM" id="Phobius"/>
    </source>
</evidence>
<dbReference type="Pfam" id="PF01061">
    <property type="entry name" value="ABC2_membrane"/>
    <property type="match status" value="1"/>
</dbReference>
<comment type="similarity">
    <text evidence="2">Belongs to the ABC-2 integral membrane protein family.</text>
</comment>
<sequence>MIVKEIWQVLKEQFKYFPVMWRLANYEKKARYQNHVLGNLWLFLNPFMQVATYWIVFGFGFGTKSPVEGVPYMPWLIIGLATWLFINTSFMDSTWSISSKIWEIARMSFPMSIMPMMRTLMNFNAFVYMLVIGVVMSVFYGLPVTVYWLQFFYYLFAIFVFLYACGILNATVTVLFQDYQQIMQTVMRFVFWISGALFSISDRFGVGHERIVRALETNPFYYLVSGVRDSFFGHTWFWENTYPMLAFWLFTFCVLILGSHLHLKFRAYFADLI</sequence>
<evidence type="ECO:0000256" key="3">
    <source>
        <dbReference type="ARBA" id="ARBA00022448"/>
    </source>
</evidence>
<dbReference type="Proteomes" id="UP000051296">
    <property type="component" value="Unassembled WGS sequence"/>
</dbReference>
<gene>
    <name evidence="10" type="ORF">IV68_GL000242</name>
</gene>
<evidence type="ECO:0000256" key="2">
    <source>
        <dbReference type="ARBA" id="ARBA00007783"/>
    </source>
</evidence>
<comment type="subcellular location">
    <subcellularLocation>
        <location evidence="1">Cell membrane</location>
        <topology evidence="1">Multi-pass membrane protein</topology>
    </subcellularLocation>
</comment>
<evidence type="ECO:0000256" key="1">
    <source>
        <dbReference type="ARBA" id="ARBA00004651"/>
    </source>
</evidence>
<dbReference type="InterPro" id="IPR013525">
    <property type="entry name" value="ABC2_TM"/>
</dbReference>
<dbReference type="GO" id="GO:0140359">
    <property type="term" value="F:ABC-type transporter activity"/>
    <property type="evidence" value="ECO:0007669"/>
    <property type="project" value="InterPro"/>
</dbReference>
<accession>A0A0R2FYB9</accession>
<reference evidence="10 11" key="1">
    <citation type="journal article" date="2015" name="Genome Announc.">
        <title>Expanding the biotechnology potential of lactobacilli through comparative genomics of 213 strains and associated genera.</title>
        <authorList>
            <person name="Sun Z."/>
            <person name="Harris H.M."/>
            <person name="McCann A."/>
            <person name="Guo C."/>
            <person name="Argimon S."/>
            <person name="Zhang W."/>
            <person name="Yang X."/>
            <person name="Jeffery I.B."/>
            <person name="Cooney J.C."/>
            <person name="Kagawa T.F."/>
            <person name="Liu W."/>
            <person name="Song Y."/>
            <person name="Salvetti E."/>
            <person name="Wrobel A."/>
            <person name="Rasinkangas P."/>
            <person name="Parkhill J."/>
            <person name="Rea M.C."/>
            <person name="O'Sullivan O."/>
            <person name="Ritari J."/>
            <person name="Douillard F.P."/>
            <person name="Paul Ross R."/>
            <person name="Yang R."/>
            <person name="Briner A.E."/>
            <person name="Felis G.E."/>
            <person name="de Vos W.M."/>
            <person name="Barrangou R."/>
            <person name="Klaenhammer T.R."/>
            <person name="Caufield P.W."/>
            <person name="Cui Y."/>
            <person name="Zhang H."/>
            <person name="O'Toole P.W."/>
        </authorList>
    </citation>
    <scope>NUCLEOTIDE SEQUENCE [LARGE SCALE GENOMIC DNA]</scope>
    <source>
        <strain evidence="10 11">DSM 20190</strain>
    </source>
</reference>
<dbReference type="PANTHER" id="PTHR30413">
    <property type="entry name" value="INNER MEMBRANE TRANSPORT PERMEASE"/>
    <property type="match status" value="1"/>
</dbReference>
<dbReference type="RefSeq" id="WP_022791065.1">
    <property type="nucleotide sequence ID" value="NZ_ATUU01000001.1"/>
</dbReference>
<name>A0A0R2FYB9_9LACO</name>
<dbReference type="GO" id="GO:0005886">
    <property type="term" value="C:plasma membrane"/>
    <property type="evidence" value="ECO:0007669"/>
    <property type="project" value="UniProtKB-SubCell"/>
</dbReference>
<keyword evidence="7 8" id="KW-0472">Membrane</keyword>
<comment type="caution">
    <text evidence="10">The sequence shown here is derived from an EMBL/GenBank/DDBJ whole genome shotgun (WGS) entry which is preliminary data.</text>
</comment>
<keyword evidence="6 8" id="KW-1133">Transmembrane helix</keyword>
<dbReference type="PANTHER" id="PTHR30413:SF10">
    <property type="entry name" value="CAPSULE POLYSACCHARIDE EXPORT INNER-MEMBRANE PROTEIN CTRC"/>
    <property type="match status" value="1"/>
</dbReference>
<protein>
    <submittedName>
        <fullName evidence="10">Teichoic acid translocation permease TagG</fullName>
    </submittedName>
</protein>
<dbReference type="eggNOG" id="COG1682">
    <property type="taxonomic scope" value="Bacteria"/>
</dbReference>
<evidence type="ECO:0000256" key="5">
    <source>
        <dbReference type="ARBA" id="ARBA00022692"/>
    </source>
</evidence>
<proteinExistence type="inferred from homology"/>
<evidence type="ECO:0000256" key="7">
    <source>
        <dbReference type="ARBA" id="ARBA00023136"/>
    </source>
</evidence>
<feature type="transmembrane region" description="Helical" evidence="8">
    <location>
        <begin position="76"/>
        <end position="98"/>
    </location>
</feature>
<feature type="transmembrane region" description="Helical" evidence="8">
    <location>
        <begin position="36"/>
        <end position="56"/>
    </location>
</feature>
<dbReference type="PATRIC" id="fig|1123500.6.peg.240"/>
<organism evidence="10 11">
    <name type="scientific">Weissella halotolerans DSM 20190</name>
    <dbReference type="NCBI Taxonomy" id="1123500"/>
    <lineage>
        <taxon>Bacteria</taxon>
        <taxon>Bacillati</taxon>
        <taxon>Bacillota</taxon>
        <taxon>Bacilli</taxon>
        <taxon>Lactobacillales</taxon>
        <taxon>Lactobacillaceae</taxon>
        <taxon>Weissella</taxon>
    </lineage>
</organism>
<dbReference type="FunCoup" id="A0A0R2FYB9">
    <property type="interactions" value="191"/>
</dbReference>
<evidence type="ECO:0000313" key="10">
    <source>
        <dbReference type="EMBL" id="KRN33442.1"/>
    </source>
</evidence>
<feature type="transmembrane region" description="Helical" evidence="8">
    <location>
        <begin position="189"/>
        <end position="206"/>
    </location>
</feature>
<dbReference type="EMBL" id="JQAX01000001">
    <property type="protein sequence ID" value="KRN33442.1"/>
    <property type="molecule type" value="Genomic_DNA"/>
</dbReference>
<feature type="domain" description="ABC-2 type transporter transmembrane" evidence="9">
    <location>
        <begin position="21"/>
        <end position="232"/>
    </location>
</feature>
<keyword evidence="5 8" id="KW-0812">Transmembrane</keyword>
<dbReference type="STRING" id="1123500.GCA_000420365_00262"/>
<keyword evidence="4" id="KW-1003">Cell membrane</keyword>
<dbReference type="GO" id="GO:0015920">
    <property type="term" value="P:lipopolysaccharide transport"/>
    <property type="evidence" value="ECO:0007669"/>
    <property type="project" value="TreeGrafter"/>
</dbReference>
<evidence type="ECO:0000313" key="11">
    <source>
        <dbReference type="Proteomes" id="UP000051296"/>
    </source>
</evidence>
<dbReference type="InParanoid" id="A0A0R2FYB9"/>
<evidence type="ECO:0000259" key="9">
    <source>
        <dbReference type="Pfam" id="PF01061"/>
    </source>
</evidence>
<feature type="transmembrane region" description="Helical" evidence="8">
    <location>
        <begin position="119"/>
        <end position="140"/>
    </location>
</feature>
<dbReference type="AlphaFoldDB" id="A0A0R2FYB9"/>
<evidence type="ECO:0000256" key="6">
    <source>
        <dbReference type="ARBA" id="ARBA00022989"/>
    </source>
</evidence>
<feature type="transmembrane region" description="Helical" evidence="8">
    <location>
        <begin position="152"/>
        <end position="177"/>
    </location>
</feature>